<organism evidence="3 4">
    <name type="scientific">Candidatus Alistipes intestinigallinarum</name>
    <dbReference type="NCBI Taxonomy" id="2838440"/>
    <lineage>
        <taxon>Bacteria</taxon>
        <taxon>Pseudomonadati</taxon>
        <taxon>Bacteroidota</taxon>
        <taxon>Bacteroidia</taxon>
        <taxon>Bacteroidales</taxon>
        <taxon>Rikenellaceae</taxon>
        <taxon>Alistipes</taxon>
    </lineage>
</organism>
<dbReference type="Proteomes" id="UP000886844">
    <property type="component" value="Unassembled WGS sequence"/>
</dbReference>
<evidence type="ECO:0000256" key="2">
    <source>
        <dbReference type="SAM" id="SignalP"/>
    </source>
</evidence>
<name>A0A9D1Z0D8_9BACT</name>
<evidence type="ECO:0000256" key="1">
    <source>
        <dbReference type="SAM" id="MobiDB-lite"/>
    </source>
</evidence>
<reference evidence="3" key="1">
    <citation type="journal article" date="2021" name="PeerJ">
        <title>Extensive microbial diversity within the chicken gut microbiome revealed by metagenomics and culture.</title>
        <authorList>
            <person name="Gilroy R."/>
            <person name="Ravi A."/>
            <person name="Getino M."/>
            <person name="Pursley I."/>
            <person name="Horton D.L."/>
            <person name="Alikhan N.F."/>
            <person name="Baker D."/>
            <person name="Gharbi K."/>
            <person name="Hall N."/>
            <person name="Watson M."/>
            <person name="Adriaenssens E.M."/>
            <person name="Foster-Nyarko E."/>
            <person name="Jarju S."/>
            <person name="Secka A."/>
            <person name="Antonio M."/>
            <person name="Oren A."/>
            <person name="Chaudhuri R.R."/>
            <person name="La Ragione R."/>
            <person name="Hildebrand F."/>
            <person name="Pallen M.J."/>
        </authorList>
    </citation>
    <scope>NUCLEOTIDE SEQUENCE</scope>
    <source>
        <strain evidence="3">5134</strain>
    </source>
</reference>
<gene>
    <name evidence="3" type="ORF">H9828_05545</name>
</gene>
<evidence type="ECO:0008006" key="5">
    <source>
        <dbReference type="Google" id="ProtNLM"/>
    </source>
</evidence>
<evidence type="ECO:0000313" key="4">
    <source>
        <dbReference type="Proteomes" id="UP000886844"/>
    </source>
</evidence>
<feature type="chain" id="PRO_5039698215" description="Polysaccharide lyase" evidence="2">
    <location>
        <begin position="18"/>
        <end position="312"/>
    </location>
</feature>
<proteinExistence type="predicted"/>
<comment type="caution">
    <text evidence="3">The sequence shown here is derived from an EMBL/GenBank/DDBJ whole genome shotgun (WGS) entry which is preliminary data.</text>
</comment>
<dbReference type="EMBL" id="DXDA01000047">
    <property type="protein sequence ID" value="HIY68860.1"/>
    <property type="molecule type" value="Genomic_DNA"/>
</dbReference>
<dbReference type="AlphaFoldDB" id="A0A9D1Z0D8"/>
<keyword evidence="2" id="KW-0732">Signal</keyword>
<reference evidence="3" key="2">
    <citation type="submission" date="2021-04" db="EMBL/GenBank/DDBJ databases">
        <authorList>
            <person name="Gilroy R."/>
        </authorList>
    </citation>
    <scope>NUCLEOTIDE SEQUENCE</scope>
    <source>
        <strain evidence="3">5134</strain>
    </source>
</reference>
<accession>A0A9D1Z0D8</accession>
<feature type="region of interest" description="Disordered" evidence="1">
    <location>
        <begin position="22"/>
        <end position="48"/>
    </location>
</feature>
<evidence type="ECO:0000313" key="3">
    <source>
        <dbReference type="EMBL" id="HIY68860.1"/>
    </source>
</evidence>
<feature type="signal peptide" evidence="2">
    <location>
        <begin position="1"/>
        <end position="17"/>
    </location>
</feature>
<dbReference type="Gene3D" id="2.60.120.200">
    <property type="match status" value="1"/>
</dbReference>
<sequence length="312" mass="34334">MKRLILLISLLSGPVCSMCSEGASGDYEPAPSEPSTPVEPSDPEAPLAEGELRADGNTAGTYALMTSCGYNYETPDTSGAHAEAPFQHIQQSYDETLGKYVFDFYIHVENDDDRGKPNITDRQRNEIKTDAKSPESMVAQQGEELVLRWKFRLPEGMQTTKNFCHVHQIKGIDNSEASADVANPLITFTARTLSNGKQELQVIHVGPTSAATGNVYLARVPLSDFLGEWVEVEEHVVCDTKGSYKVTVRRISDGKELISVSESSLDLWRDGATGMRPKWGIYRSIGSNGSLKSELRDEILHFADFSVGKVSR</sequence>
<protein>
    <recommendedName>
        <fullName evidence="5">Polysaccharide lyase</fullName>
    </recommendedName>
</protein>